<keyword evidence="1" id="KW-0665">Pyrimidine biosynthesis</keyword>
<dbReference type="InterPro" id="IPR024403">
    <property type="entry name" value="DHOase_cat"/>
</dbReference>
<dbReference type="Proteomes" id="UP000192342">
    <property type="component" value="Unassembled WGS sequence"/>
</dbReference>
<dbReference type="InterPro" id="IPR011059">
    <property type="entry name" value="Metal-dep_hydrolase_composite"/>
</dbReference>
<dbReference type="GO" id="GO:0046872">
    <property type="term" value="F:metal ion binding"/>
    <property type="evidence" value="ECO:0007669"/>
    <property type="project" value="InterPro"/>
</dbReference>
<organism evidence="3 4">
    <name type="scientific">Oceanococcus atlanticus</name>
    <dbReference type="NCBI Taxonomy" id="1317117"/>
    <lineage>
        <taxon>Bacteria</taxon>
        <taxon>Pseudomonadati</taxon>
        <taxon>Pseudomonadota</taxon>
        <taxon>Gammaproteobacteria</taxon>
        <taxon>Chromatiales</taxon>
        <taxon>Oceanococcaceae</taxon>
        <taxon>Oceanococcus</taxon>
    </lineage>
</organism>
<evidence type="ECO:0000256" key="1">
    <source>
        <dbReference type="ARBA" id="ARBA00022975"/>
    </source>
</evidence>
<evidence type="ECO:0000259" key="2">
    <source>
        <dbReference type="Pfam" id="PF12890"/>
    </source>
</evidence>
<dbReference type="EMBL" id="AQQV01000002">
    <property type="protein sequence ID" value="ORE87505.1"/>
    <property type="molecule type" value="Genomic_DNA"/>
</dbReference>
<sequence length="424" mass="45028">MSLTRISNVQWFNPHADTGTQAVSVDADAQGLRLSDHAQADVTMDGQGLWLMPAMYDLGQHLPRAGRAASAISHELQAAWTNGFGAVCAAPDTDPLVDNPAAMEWIMQRVGHDAQPRAQLHLIGALTQGLQGTQLSNMASLQQAGCHAVGQGDGPMPEVGLLRQALRYAADLDLGVHLTPQLNTTFAGCAHDGAVASRLGLSGIPGVSETLAVAMIVALVEDTGCRVHLTRLSSAGAVTRLRQAQAAGLPITAGVSLWNLLYTDQAIADYDARFHLNPPLRDETDQRALVDGVRDGTIGVISSDHRPLGQDAKLGPFADTQAGANGIDGFIAGLVKLVHEHKLPPARLAQSTSQTPRRVIGEEPDTKDWLLIDPNQAWTMQADNVHSASRHTPWMGQSMHGALAGRITDGVCEIHQGWQGRLGV</sequence>
<proteinExistence type="predicted"/>
<dbReference type="SUPFAM" id="SSF51556">
    <property type="entry name" value="Metallo-dependent hydrolases"/>
    <property type="match status" value="1"/>
</dbReference>
<dbReference type="STRING" id="1317117.ATO7_10697"/>
<dbReference type="OrthoDB" id="5687299at2"/>
<evidence type="ECO:0000313" key="4">
    <source>
        <dbReference type="Proteomes" id="UP000192342"/>
    </source>
</evidence>
<name>A0A1Y1SEU1_9GAMM</name>
<dbReference type="Pfam" id="PF12890">
    <property type="entry name" value="DHOase"/>
    <property type="match status" value="1"/>
</dbReference>
<dbReference type="Gene3D" id="3.20.20.140">
    <property type="entry name" value="Metal-dependent hydrolases"/>
    <property type="match status" value="1"/>
</dbReference>
<dbReference type="PANTHER" id="PTHR43668">
    <property type="entry name" value="ALLANTOINASE"/>
    <property type="match status" value="1"/>
</dbReference>
<dbReference type="GO" id="GO:0004151">
    <property type="term" value="F:dihydroorotase activity"/>
    <property type="evidence" value="ECO:0007669"/>
    <property type="project" value="InterPro"/>
</dbReference>
<comment type="caution">
    <text evidence="3">The sequence shown here is derived from an EMBL/GenBank/DDBJ whole genome shotgun (WGS) entry which is preliminary data.</text>
</comment>
<dbReference type="InterPro" id="IPR004722">
    <property type="entry name" value="DHOase"/>
</dbReference>
<dbReference type="GO" id="GO:0006221">
    <property type="term" value="P:pyrimidine nucleotide biosynthetic process"/>
    <property type="evidence" value="ECO:0007669"/>
    <property type="project" value="UniProtKB-KW"/>
</dbReference>
<dbReference type="CDD" id="cd01317">
    <property type="entry name" value="DHOase_IIa"/>
    <property type="match status" value="1"/>
</dbReference>
<keyword evidence="4" id="KW-1185">Reference proteome</keyword>
<dbReference type="SUPFAM" id="SSF51338">
    <property type="entry name" value="Composite domain of metallo-dependent hydrolases"/>
    <property type="match status" value="1"/>
</dbReference>
<dbReference type="GO" id="GO:0005737">
    <property type="term" value="C:cytoplasm"/>
    <property type="evidence" value="ECO:0007669"/>
    <property type="project" value="TreeGrafter"/>
</dbReference>
<dbReference type="Gene3D" id="2.30.40.10">
    <property type="entry name" value="Urease, subunit C, domain 1"/>
    <property type="match status" value="1"/>
</dbReference>
<dbReference type="RefSeq" id="WP_083561732.1">
    <property type="nucleotide sequence ID" value="NZ_AQQV01000002.1"/>
</dbReference>
<gene>
    <name evidence="3" type="ORF">ATO7_10697</name>
</gene>
<reference evidence="3 4" key="1">
    <citation type="submission" date="2013-04" db="EMBL/GenBank/DDBJ databases">
        <title>Oceanococcus atlanticus 22II-S10r2 Genome Sequencing.</title>
        <authorList>
            <person name="Lai Q."/>
            <person name="Li G."/>
            <person name="Shao Z."/>
        </authorList>
    </citation>
    <scope>NUCLEOTIDE SEQUENCE [LARGE SCALE GENOMIC DNA]</scope>
    <source>
        <strain evidence="3 4">22II-S10r2</strain>
    </source>
</reference>
<dbReference type="GO" id="GO:0004038">
    <property type="term" value="F:allantoinase activity"/>
    <property type="evidence" value="ECO:0007669"/>
    <property type="project" value="TreeGrafter"/>
</dbReference>
<dbReference type="InterPro" id="IPR050138">
    <property type="entry name" value="DHOase/Allantoinase_Hydrolase"/>
</dbReference>
<dbReference type="AlphaFoldDB" id="A0A1Y1SEU1"/>
<dbReference type="GO" id="GO:0006145">
    <property type="term" value="P:purine nucleobase catabolic process"/>
    <property type="evidence" value="ECO:0007669"/>
    <property type="project" value="TreeGrafter"/>
</dbReference>
<protein>
    <submittedName>
        <fullName evidence="3">Dihydroorotase-like protein</fullName>
    </submittedName>
</protein>
<accession>A0A1Y1SEU1</accession>
<evidence type="ECO:0000313" key="3">
    <source>
        <dbReference type="EMBL" id="ORE87505.1"/>
    </source>
</evidence>
<dbReference type="PANTHER" id="PTHR43668:SF2">
    <property type="entry name" value="ALLANTOINASE"/>
    <property type="match status" value="1"/>
</dbReference>
<feature type="domain" description="Dihydroorotase catalytic" evidence="2">
    <location>
        <begin position="51"/>
        <end position="234"/>
    </location>
</feature>
<dbReference type="InterPro" id="IPR032466">
    <property type="entry name" value="Metal_Hydrolase"/>
</dbReference>